<evidence type="ECO:0000256" key="9">
    <source>
        <dbReference type="RuleBase" id="RU367150"/>
    </source>
</evidence>
<dbReference type="Pfam" id="PF08234">
    <property type="entry name" value="Spindle_Spc25"/>
    <property type="match status" value="1"/>
</dbReference>
<dbReference type="FunFam" id="3.30.457.50:FF:000001">
    <property type="entry name" value="Probable kinetochore protein spc25"/>
    <property type="match status" value="1"/>
</dbReference>
<dbReference type="PANTHER" id="PTHR14281">
    <property type="entry name" value="KINETOCHORE PROTEIN SPC25-RELATED"/>
    <property type="match status" value="1"/>
</dbReference>
<evidence type="ECO:0000256" key="2">
    <source>
        <dbReference type="ARBA" id="ARBA00022454"/>
    </source>
</evidence>
<evidence type="ECO:0000256" key="10">
    <source>
        <dbReference type="SAM" id="MobiDB-lite"/>
    </source>
</evidence>
<evidence type="ECO:0000256" key="4">
    <source>
        <dbReference type="ARBA" id="ARBA00022776"/>
    </source>
</evidence>
<keyword evidence="13" id="KW-1185">Reference proteome</keyword>
<evidence type="ECO:0000256" key="3">
    <source>
        <dbReference type="ARBA" id="ARBA00022618"/>
    </source>
</evidence>
<feature type="domain" description="Chromosome segregation protein Spc25 C-terminal" evidence="11">
    <location>
        <begin position="181"/>
        <end position="252"/>
    </location>
</feature>
<dbReference type="GO" id="GO:0051301">
    <property type="term" value="P:cell division"/>
    <property type="evidence" value="ECO:0007669"/>
    <property type="project" value="UniProtKB-UniRule"/>
</dbReference>
<sequence>MGTMFEPSLSTSGMRPHHPGAPSMADQLPSINFGFEDLRDRMSRFTVRFDEFIERGRKRVLEERNQFRINVAELQEDQRMRKRDIEIETLKAQSHAQALAKETAETAEMHAAIATLTTHHEGLTERRDALRSELKSLQTTLTARRDAQAKHTRYLHSQARFNVPEMQFWEDYLCLRIEGAGQEDRLKFIFSHICEREWEREAWFELDTSSHEYKVLKTYPKLEKDEVERCVEKLNEGRELAPFFKAMREVFVRAFK</sequence>
<keyword evidence="2 9" id="KW-0158">Chromosome</keyword>
<dbReference type="InterPro" id="IPR045143">
    <property type="entry name" value="Spc25"/>
</dbReference>
<accession>A0A6G1I5X4</accession>
<evidence type="ECO:0000256" key="1">
    <source>
        <dbReference type="ARBA" id="ARBA00006379"/>
    </source>
</evidence>
<evidence type="ECO:0000256" key="7">
    <source>
        <dbReference type="ARBA" id="ARBA00023306"/>
    </source>
</evidence>
<organism evidence="12 13">
    <name type="scientific">Trichodelitschia bisporula</name>
    <dbReference type="NCBI Taxonomy" id="703511"/>
    <lineage>
        <taxon>Eukaryota</taxon>
        <taxon>Fungi</taxon>
        <taxon>Dikarya</taxon>
        <taxon>Ascomycota</taxon>
        <taxon>Pezizomycotina</taxon>
        <taxon>Dothideomycetes</taxon>
        <taxon>Dothideomycetes incertae sedis</taxon>
        <taxon>Phaeotrichales</taxon>
        <taxon>Phaeotrichaceae</taxon>
        <taxon>Trichodelitschia</taxon>
    </lineage>
</organism>
<evidence type="ECO:0000313" key="12">
    <source>
        <dbReference type="EMBL" id="KAF2403526.1"/>
    </source>
</evidence>
<keyword evidence="3 9" id="KW-0132">Cell division</keyword>
<dbReference type="GO" id="GO:0005634">
    <property type="term" value="C:nucleus"/>
    <property type="evidence" value="ECO:0007669"/>
    <property type="project" value="UniProtKB-SubCell"/>
</dbReference>
<dbReference type="OrthoDB" id="4056921at2759"/>
<feature type="region of interest" description="Disordered" evidence="10">
    <location>
        <begin position="1"/>
        <end position="26"/>
    </location>
</feature>
<reference evidence="12" key="1">
    <citation type="journal article" date="2020" name="Stud. Mycol.">
        <title>101 Dothideomycetes genomes: a test case for predicting lifestyles and emergence of pathogens.</title>
        <authorList>
            <person name="Haridas S."/>
            <person name="Albert R."/>
            <person name="Binder M."/>
            <person name="Bloem J."/>
            <person name="Labutti K."/>
            <person name="Salamov A."/>
            <person name="Andreopoulos B."/>
            <person name="Baker S."/>
            <person name="Barry K."/>
            <person name="Bills G."/>
            <person name="Bluhm B."/>
            <person name="Cannon C."/>
            <person name="Castanera R."/>
            <person name="Culley D."/>
            <person name="Daum C."/>
            <person name="Ezra D."/>
            <person name="Gonzalez J."/>
            <person name="Henrissat B."/>
            <person name="Kuo A."/>
            <person name="Liang C."/>
            <person name="Lipzen A."/>
            <person name="Lutzoni F."/>
            <person name="Magnuson J."/>
            <person name="Mondo S."/>
            <person name="Nolan M."/>
            <person name="Ohm R."/>
            <person name="Pangilinan J."/>
            <person name="Park H.-J."/>
            <person name="Ramirez L."/>
            <person name="Alfaro M."/>
            <person name="Sun H."/>
            <person name="Tritt A."/>
            <person name="Yoshinaga Y."/>
            <person name="Zwiers L.-H."/>
            <person name="Turgeon B."/>
            <person name="Goodwin S."/>
            <person name="Spatafora J."/>
            <person name="Crous P."/>
            <person name="Grigoriev I."/>
        </authorList>
    </citation>
    <scope>NUCLEOTIDE SEQUENCE</scope>
    <source>
        <strain evidence="12">CBS 262.69</strain>
    </source>
</reference>
<dbReference type="PANTHER" id="PTHR14281:SF0">
    <property type="entry name" value="KINETOCHORE PROTEIN SPC25"/>
    <property type="match status" value="1"/>
</dbReference>
<evidence type="ECO:0000313" key="13">
    <source>
        <dbReference type="Proteomes" id="UP000799640"/>
    </source>
</evidence>
<evidence type="ECO:0000256" key="8">
    <source>
        <dbReference type="ARBA" id="ARBA00023328"/>
    </source>
</evidence>
<dbReference type="CDD" id="cd23784">
    <property type="entry name" value="RWD_Spc25"/>
    <property type="match status" value="1"/>
</dbReference>
<evidence type="ECO:0000256" key="5">
    <source>
        <dbReference type="ARBA" id="ARBA00022838"/>
    </source>
</evidence>
<dbReference type="Proteomes" id="UP000799640">
    <property type="component" value="Unassembled WGS sequence"/>
</dbReference>
<keyword evidence="4 9" id="KW-0498">Mitosis</keyword>
<keyword evidence="6" id="KW-0175">Coiled coil</keyword>
<comment type="subcellular location">
    <subcellularLocation>
        <location evidence="9">Nucleus</location>
    </subcellularLocation>
    <subcellularLocation>
        <location evidence="9">Chromosome</location>
        <location evidence="9">Centromere</location>
        <location evidence="9">Kinetochore</location>
    </subcellularLocation>
</comment>
<proteinExistence type="inferred from homology"/>
<protein>
    <recommendedName>
        <fullName evidence="9">Kinetochore protein SPC25</fullName>
    </recommendedName>
</protein>
<keyword evidence="5 9" id="KW-0995">Kinetochore</keyword>
<evidence type="ECO:0000259" key="11">
    <source>
        <dbReference type="Pfam" id="PF08234"/>
    </source>
</evidence>
<dbReference type="AlphaFoldDB" id="A0A6G1I5X4"/>
<dbReference type="GO" id="GO:0007059">
    <property type="term" value="P:chromosome segregation"/>
    <property type="evidence" value="ECO:0007669"/>
    <property type="project" value="InterPro"/>
</dbReference>
<gene>
    <name evidence="12" type="ORF">EJ06DRAFT_488235</name>
</gene>
<comment type="function">
    <text evidence="9">Acts as a component of the essential kinetochore-associated NDC80 complex, which is required for chromosome segregation and spindle checkpoint activity.</text>
</comment>
<dbReference type="GO" id="GO:0031262">
    <property type="term" value="C:Ndc80 complex"/>
    <property type="evidence" value="ECO:0007669"/>
    <property type="project" value="InterPro"/>
</dbReference>
<keyword evidence="8 9" id="KW-0137">Centromere</keyword>
<name>A0A6G1I5X4_9PEZI</name>
<comment type="subunit">
    <text evidence="9">Component of the NDC80 complex.</text>
</comment>
<dbReference type="Gene3D" id="3.30.457.50">
    <property type="entry name" value="Chromosome segregation protein Spc25"/>
    <property type="match status" value="1"/>
</dbReference>
<dbReference type="InterPro" id="IPR013255">
    <property type="entry name" value="Spc25_C"/>
</dbReference>
<keyword evidence="7 9" id="KW-0131">Cell cycle</keyword>
<evidence type="ECO:0000256" key="6">
    <source>
        <dbReference type="ARBA" id="ARBA00023054"/>
    </source>
</evidence>
<comment type="similarity">
    <text evidence="1 9">Belongs to the SPC25 family.</text>
</comment>
<keyword evidence="9" id="KW-0539">Nucleus</keyword>
<dbReference type="EMBL" id="ML996689">
    <property type="protein sequence ID" value="KAF2403526.1"/>
    <property type="molecule type" value="Genomic_DNA"/>
</dbReference>